<keyword evidence="5 6" id="KW-0472">Membrane</keyword>
<feature type="transmembrane region" description="Helical" evidence="6">
    <location>
        <begin position="145"/>
        <end position="169"/>
    </location>
</feature>
<keyword evidence="3 6" id="KW-0812">Transmembrane</keyword>
<name>A0A037ZGI0_9RHOB</name>
<dbReference type="GO" id="GO:0015171">
    <property type="term" value="F:amino acid transmembrane transporter activity"/>
    <property type="evidence" value="ECO:0007669"/>
    <property type="project" value="TreeGrafter"/>
</dbReference>
<evidence type="ECO:0000256" key="1">
    <source>
        <dbReference type="ARBA" id="ARBA00004651"/>
    </source>
</evidence>
<feature type="transmembrane region" description="Helical" evidence="6">
    <location>
        <begin position="189"/>
        <end position="210"/>
    </location>
</feature>
<reference evidence="7 8" key="1">
    <citation type="submission" date="2014-03" db="EMBL/GenBank/DDBJ databases">
        <title>Draft Genome Sequence of Actibacterium mucosum KCTC 23349, a Marine Alphaproteobacterium with Complex Ionic Requirements Isolated from Mediterranean Seawater at Malvarrosa Beach, Valencia, Spain.</title>
        <authorList>
            <person name="Arahal D.R."/>
            <person name="Shao Z."/>
            <person name="Lai Q."/>
            <person name="Pujalte M.J."/>
        </authorList>
    </citation>
    <scope>NUCLEOTIDE SEQUENCE [LARGE SCALE GENOMIC DNA]</scope>
    <source>
        <strain evidence="7 8">KCTC 23349</strain>
    </source>
</reference>
<evidence type="ECO:0000256" key="3">
    <source>
        <dbReference type="ARBA" id="ARBA00022692"/>
    </source>
</evidence>
<accession>A0A037ZGI0</accession>
<keyword evidence="8" id="KW-1185">Reference proteome</keyword>
<keyword evidence="2" id="KW-1003">Cell membrane</keyword>
<feature type="transmembrane region" description="Helical" evidence="6">
    <location>
        <begin position="6"/>
        <end position="29"/>
    </location>
</feature>
<dbReference type="InterPro" id="IPR001123">
    <property type="entry name" value="LeuE-type"/>
</dbReference>
<dbReference type="Pfam" id="PF01810">
    <property type="entry name" value="LysE"/>
    <property type="match status" value="1"/>
</dbReference>
<evidence type="ECO:0000256" key="6">
    <source>
        <dbReference type="SAM" id="Phobius"/>
    </source>
</evidence>
<protein>
    <submittedName>
        <fullName evidence="7">Lysine transporter LysE</fullName>
    </submittedName>
</protein>
<feature type="transmembrane region" description="Helical" evidence="6">
    <location>
        <begin position="69"/>
        <end position="89"/>
    </location>
</feature>
<evidence type="ECO:0000256" key="5">
    <source>
        <dbReference type="ARBA" id="ARBA00023136"/>
    </source>
</evidence>
<dbReference type="OrthoDB" id="9804822at2"/>
<dbReference type="PANTHER" id="PTHR30086">
    <property type="entry name" value="ARGININE EXPORTER PROTEIN ARGO"/>
    <property type="match status" value="1"/>
</dbReference>
<organism evidence="7 8">
    <name type="scientific">Actibacterium mucosum KCTC 23349</name>
    <dbReference type="NCBI Taxonomy" id="1454373"/>
    <lineage>
        <taxon>Bacteria</taxon>
        <taxon>Pseudomonadati</taxon>
        <taxon>Pseudomonadota</taxon>
        <taxon>Alphaproteobacteria</taxon>
        <taxon>Rhodobacterales</taxon>
        <taxon>Roseobacteraceae</taxon>
        <taxon>Actibacterium</taxon>
    </lineage>
</organism>
<dbReference type="RefSeq" id="WP_051588366.1">
    <property type="nucleotide sequence ID" value="NZ_JFKE01000006.1"/>
</dbReference>
<evidence type="ECO:0000256" key="2">
    <source>
        <dbReference type="ARBA" id="ARBA00022475"/>
    </source>
</evidence>
<comment type="subcellular location">
    <subcellularLocation>
        <location evidence="1">Cell membrane</location>
        <topology evidence="1">Multi-pass membrane protein</topology>
    </subcellularLocation>
</comment>
<evidence type="ECO:0000313" key="7">
    <source>
        <dbReference type="EMBL" id="KAJ54723.1"/>
    </source>
</evidence>
<comment type="caution">
    <text evidence="7">The sequence shown here is derived from an EMBL/GenBank/DDBJ whole genome shotgun (WGS) entry which is preliminary data.</text>
</comment>
<dbReference type="AlphaFoldDB" id="A0A037ZGI0"/>
<dbReference type="EMBL" id="JFKE01000006">
    <property type="protein sequence ID" value="KAJ54723.1"/>
    <property type="molecule type" value="Genomic_DNA"/>
</dbReference>
<keyword evidence="4 6" id="KW-1133">Transmembrane helix</keyword>
<sequence length="213" mass="22153">MDLITPYLTYVIALAIAAVIPGPGVAALVGQSLGGQMRSAVFFTAGMALGDVTYLTVAIIGLAAVVQTFAGAFVVIKILGAVYLIYLGIQFWAAGTNSTAIDAGSGRRGFRALLAAYLVTLGNPKTVVFYLALLPTVLQFETIGVAQWAVLTVLTIVVLFATMLPYALLANRTRALMTRPRALRRLNRIAGATIGGAGALVLGQAATAALRRA</sequence>
<dbReference type="Proteomes" id="UP000026249">
    <property type="component" value="Unassembled WGS sequence"/>
</dbReference>
<dbReference type="STRING" id="1454373.ACMU_16545"/>
<evidence type="ECO:0000313" key="8">
    <source>
        <dbReference type="Proteomes" id="UP000026249"/>
    </source>
</evidence>
<feature type="transmembrane region" description="Helical" evidence="6">
    <location>
        <begin position="41"/>
        <end position="63"/>
    </location>
</feature>
<dbReference type="GO" id="GO:0005886">
    <property type="term" value="C:plasma membrane"/>
    <property type="evidence" value="ECO:0007669"/>
    <property type="project" value="UniProtKB-SubCell"/>
</dbReference>
<proteinExistence type="predicted"/>
<gene>
    <name evidence="7" type="ORF">ACMU_16545</name>
</gene>
<dbReference type="PANTHER" id="PTHR30086:SF20">
    <property type="entry name" value="ARGININE EXPORTER PROTEIN ARGO-RELATED"/>
    <property type="match status" value="1"/>
</dbReference>
<evidence type="ECO:0000256" key="4">
    <source>
        <dbReference type="ARBA" id="ARBA00022989"/>
    </source>
</evidence>